<evidence type="ECO:0000256" key="1">
    <source>
        <dbReference type="SAM" id="MobiDB-lite"/>
    </source>
</evidence>
<name>A0A0S7EVF3_9TELE</name>
<dbReference type="AlphaFoldDB" id="A0A0S7EVF3"/>
<reference evidence="2" key="1">
    <citation type="submission" date="2014-12" db="EMBL/GenBank/DDBJ databases">
        <title>Parallel Evolution in Life History Adaptation Evident in the Tissue-Specific Poeciliopsis prolifica transcriptome.</title>
        <authorList>
            <person name="Jue N.K."/>
            <person name="Foley R.J."/>
            <person name="Obergfell C."/>
            <person name="Reznick D.N."/>
            <person name="O'Neill R.J."/>
            <person name="O'Neill M.J."/>
        </authorList>
    </citation>
    <scope>NUCLEOTIDE SEQUENCE</scope>
</reference>
<feature type="compositionally biased region" description="Basic and acidic residues" evidence="1">
    <location>
        <begin position="13"/>
        <end position="29"/>
    </location>
</feature>
<gene>
    <name evidence="2" type="primary">PPUP8085</name>
</gene>
<accession>A0A0S7EVF3</accession>
<organism evidence="2">
    <name type="scientific">Poeciliopsis prolifica</name>
    <name type="common">blackstripe livebearer</name>
    <dbReference type="NCBI Taxonomy" id="188132"/>
    <lineage>
        <taxon>Eukaryota</taxon>
        <taxon>Metazoa</taxon>
        <taxon>Chordata</taxon>
        <taxon>Craniata</taxon>
        <taxon>Vertebrata</taxon>
        <taxon>Euteleostomi</taxon>
        <taxon>Actinopterygii</taxon>
        <taxon>Neopterygii</taxon>
        <taxon>Teleostei</taxon>
        <taxon>Neoteleostei</taxon>
        <taxon>Acanthomorphata</taxon>
        <taxon>Ovalentaria</taxon>
        <taxon>Atherinomorphae</taxon>
        <taxon>Cyprinodontiformes</taxon>
        <taxon>Poeciliidae</taxon>
        <taxon>Poeciliinae</taxon>
        <taxon>Poeciliopsis</taxon>
    </lineage>
</organism>
<sequence length="120" mass="14029">CWRRGVAEKLERRPPVWIEDQQRNRREQNFYKPPSLPASTEFKQADHSESSGEVNDEGDCSVTQNDLLSRFFPSCVSDWSPGRALITLTTNMRWCCQNAHTHKQSHTHRHLLTLQLNLRL</sequence>
<proteinExistence type="predicted"/>
<feature type="region of interest" description="Disordered" evidence="1">
    <location>
        <begin position="13"/>
        <end position="59"/>
    </location>
</feature>
<dbReference type="EMBL" id="GBYX01475571">
    <property type="protein sequence ID" value="JAO06105.1"/>
    <property type="molecule type" value="Transcribed_RNA"/>
</dbReference>
<protein>
    <submittedName>
        <fullName evidence="2">PPUP8085</fullName>
    </submittedName>
</protein>
<feature type="non-terminal residue" evidence="2">
    <location>
        <position position="1"/>
    </location>
</feature>
<evidence type="ECO:0000313" key="2">
    <source>
        <dbReference type="EMBL" id="JAO06105.1"/>
    </source>
</evidence>